<protein>
    <submittedName>
        <fullName evidence="1">Uncharacterized protein</fullName>
    </submittedName>
</protein>
<proteinExistence type="predicted"/>
<evidence type="ECO:0000313" key="1">
    <source>
        <dbReference type="EMBL" id="GIY04702.1"/>
    </source>
</evidence>
<organism evidence="1 2">
    <name type="scientific">Caerostris extrusa</name>
    <name type="common">Bark spider</name>
    <name type="synonym">Caerostris bankana</name>
    <dbReference type="NCBI Taxonomy" id="172846"/>
    <lineage>
        <taxon>Eukaryota</taxon>
        <taxon>Metazoa</taxon>
        <taxon>Ecdysozoa</taxon>
        <taxon>Arthropoda</taxon>
        <taxon>Chelicerata</taxon>
        <taxon>Arachnida</taxon>
        <taxon>Araneae</taxon>
        <taxon>Araneomorphae</taxon>
        <taxon>Entelegynae</taxon>
        <taxon>Araneoidea</taxon>
        <taxon>Araneidae</taxon>
        <taxon>Caerostris</taxon>
    </lineage>
</organism>
<dbReference type="EMBL" id="BPLR01005744">
    <property type="protein sequence ID" value="GIY04702.1"/>
    <property type="molecule type" value="Genomic_DNA"/>
</dbReference>
<reference evidence="1 2" key="1">
    <citation type="submission" date="2021-06" db="EMBL/GenBank/DDBJ databases">
        <title>Caerostris extrusa draft genome.</title>
        <authorList>
            <person name="Kono N."/>
            <person name="Arakawa K."/>
        </authorList>
    </citation>
    <scope>NUCLEOTIDE SEQUENCE [LARGE SCALE GENOMIC DNA]</scope>
</reference>
<gene>
    <name evidence="1" type="ORF">CEXT_281141</name>
</gene>
<name>A0AAV4Q5W1_CAEEX</name>
<dbReference type="AlphaFoldDB" id="A0AAV4Q5W1"/>
<comment type="caution">
    <text evidence="1">The sequence shown here is derived from an EMBL/GenBank/DDBJ whole genome shotgun (WGS) entry which is preliminary data.</text>
</comment>
<accession>A0AAV4Q5W1</accession>
<keyword evidence="2" id="KW-1185">Reference proteome</keyword>
<evidence type="ECO:0000313" key="2">
    <source>
        <dbReference type="Proteomes" id="UP001054945"/>
    </source>
</evidence>
<dbReference type="Proteomes" id="UP001054945">
    <property type="component" value="Unassembled WGS sequence"/>
</dbReference>
<sequence>MILNYNYCINPTKFVLFFDTHENQRRIFQYLEEITEEIEETILLASNVFYYLQQAVYRHTELHPAELTTYGPCVRSRSSIILLNRLREHRKIIEHLTEMYQMTVCEAKNCSHPTLLRGLEKDIKWEIREILDKVLYTELLIDRYQIKLKFR</sequence>